<reference evidence="15" key="1">
    <citation type="submission" date="2019-09" db="EMBL/GenBank/DDBJ databases">
        <authorList>
            <person name="Li J."/>
        </authorList>
    </citation>
    <scope>NUCLEOTIDE SEQUENCE [LARGE SCALE GENOMIC DNA]</scope>
    <source>
        <strain evidence="15">NRBC 14897</strain>
    </source>
</reference>
<dbReference type="PANTHER" id="PTHR11476">
    <property type="entry name" value="HISTIDYL-TRNA SYNTHETASE"/>
    <property type="match status" value="1"/>
</dbReference>
<dbReference type="InterPro" id="IPR015807">
    <property type="entry name" value="His-tRNA-ligase"/>
</dbReference>
<dbReference type="Pfam" id="PF03129">
    <property type="entry name" value="HGTP_anticodon"/>
    <property type="match status" value="1"/>
</dbReference>
<evidence type="ECO:0000256" key="5">
    <source>
        <dbReference type="ARBA" id="ARBA00022490"/>
    </source>
</evidence>
<dbReference type="InterPro" id="IPR045864">
    <property type="entry name" value="aa-tRNA-synth_II/BPL/LPL"/>
</dbReference>
<evidence type="ECO:0000256" key="6">
    <source>
        <dbReference type="ARBA" id="ARBA00022741"/>
    </source>
</evidence>
<protein>
    <recommendedName>
        <fullName evidence="4 11">Histidine--tRNA ligase</fullName>
        <ecNumber evidence="3 11">6.1.1.21</ecNumber>
    </recommendedName>
</protein>
<dbReference type="SUPFAM" id="SSF52954">
    <property type="entry name" value="Class II aaRS ABD-related"/>
    <property type="match status" value="1"/>
</dbReference>
<dbReference type="GO" id="GO:0005737">
    <property type="term" value="C:cytoplasm"/>
    <property type="evidence" value="ECO:0007669"/>
    <property type="project" value="UniProtKB-UniRule"/>
</dbReference>
<dbReference type="InterPro" id="IPR041715">
    <property type="entry name" value="HisRS-like_core"/>
</dbReference>
<evidence type="ECO:0000256" key="13">
    <source>
        <dbReference type="SAM" id="MobiDB-lite"/>
    </source>
</evidence>
<keyword evidence="7" id="KW-0067">ATP-binding</keyword>
<dbReference type="GO" id="GO:0006427">
    <property type="term" value="P:histidyl-tRNA aminoacylation"/>
    <property type="evidence" value="ECO:0007669"/>
    <property type="project" value="UniProtKB-UniRule"/>
</dbReference>
<feature type="binding site" evidence="12">
    <location>
        <position position="273"/>
    </location>
    <ligand>
        <name>L-histidine</name>
        <dbReference type="ChEBI" id="CHEBI:57595"/>
    </ligand>
</feature>
<feature type="binding site" evidence="12">
    <location>
        <begin position="277"/>
        <end position="278"/>
    </location>
    <ligand>
        <name>L-histidine</name>
        <dbReference type="ChEBI" id="CHEBI:57595"/>
    </ligand>
</feature>
<name>A0A641AMJ9_9ACTN</name>
<dbReference type="GO" id="GO:0004821">
    <property type="term" value="F:histidine-tRNA ligase activity"/>
    <property type="evidence" value="ECO:0007669"/>
    <property type="project" value="UniProtKB-UniRule"/>
</dbReference>
<dbReference type="OrthoDB" id="9800814at2"/>
<sequence length="433" mass="47746">MSKKLSGFPEFLPSERIVEQQVLDHLRRTFELHGFANIETRAVEPLDVLLRKGEIDKEVYAVKRLAAADDEPAELALHYDLTVPFARYVLENAGKLDFPFRRWQIQKVWRGERPQQGRFREFTQADIDIVARDVLPFHFDVEVARVMAEALAGLPIPTATLQISNRKILEGFYLGLGITDPVAVMQVVDKLDKVPAERIHELLVEQGLDASQADRVLALAEIVTTDTSFVGRVEALGVEHELLAEGVAELAQVVDGASGVDGVVVTADLRIARGLDYYTGTVFETRLEGWEHLGSICSGGRYDELAKDRRSTYPGVGISLGVSRLLVPLALSASRSVPSAVLVAVDDEDSRADSTAIAQQLRARGIPTEVAAKADRFGKQIQYAEKRGIPYVWFPPTSVKDIRSGDQVEASPDTWSPPTSDLTPTILPKEQLS</sequence>
<keyword evidence="6" id="KW-0547">Nucleotide-binding</keyword>
<evidence type="ECO:0000256" key="8">
    <source>
        <dbReference type="ARBA" id="ARBA00022917"/>
    </source>
</evidence>
<dbReference type="NCBIfam" id="TIGR00442">
    <property type="entry name" value="hisS"/>
    <property type="match status" value="1"/>
</dbReference>
<dbReference type="PROSITE" id="PS50862">
    <property type="entry name" value="AA_TRNA_LIGASE_II"/>
    <property type="match status" value="1"/>
</dbReference>
<evidence type="ECO:0000256" key="9">
    <source>
        <dbReference type="ARBA" id="ARBA00023146"/>
    </source>
</evidence>
<evidence type="ECO:0000256" key="11">
    <source>
        <dbReference type="NCBIfam" id="TIGR00442"/>
    </source>
</evidence>
<accession>A0A641AMJ9</accession>
<feature type="binding site" evidence="12">
    <location>
        <begin position="80"/>
        <end position="82"/>
    </location>
    <ligand>
        <name>L-histidine</name>
        <dbReference type="ChEBI" id="CHEBI:57595"/>
    </ligand>
</feature>
<dbReference type="InterPro" id="IPR006195">
    <property type="entry name" value="aa-tRNA-synth_II"/>
</dbReference>
<feature type="compositionally biased region" description="Polar residues" evidence="13">
    <location>
        <begin position="413"/>
        <end position="423"/>
    </location>
</feature>
<dbReference type="CDD" id="cd00773">
    <property type="entry name" value="HisRS-like_core"/>
    <property type="match status" value="1"/>
</dbReference>
<dbReference type="EMBL" id="SDPP02000003">
    <property type="protein sequence ID" value="KAA1376154.1"/>
    <property type="molecule type" value="Genomic_DNA"/>
</dbReference>
<evidence type="ECO:0000256" key="3">
    <source>
        <dbReference type="ARBA" id="ARBA00012815"/>
    </source>
</evidence>
<dbReference type="RefSeq" id="WP_129183910.1">
    <property type="nucleotide sequence ID" value="NZ_JAGIOG010000001.1"/>
</dbReference>
<comment type="caution">
    <text evidence="15">The sequence shown here is derived from an EMBL/GenBank/DDBJ whole genome shotgun (WGS) entry which is preliminary data.</text>
</comment>
<dbReference type="AlphaFoldDB" id="A0A641AMJ9"/>
<evidence type="ECO:0000259" key="14">
    <source>
        <dbReference type="PROSITE" id="PS50862"/>
    </source>
</evidence>
<gene>
    <name evidence="15" type="ORF">ESP62_011985</name>
</gene>
<evidence type="ECO:0000313" key="16">
    <source>
        <dbReference type="Proteomes" id="UP001515100"/>
    </source>
</evidence>
<dbReference type="SUPFAM" id="SSF55681">
    <property type="entry name" value="Class II aaRS and biotin synthetases"/>
    <property type="match status" value="1"/>
</dbReference>
<dbReference type="PANTHER" id="PTHR11476:SF7">
    <property type="entry name" value="HISTIDINE--TRNA LIGASE"/>
    <property type="match status" value="1"/>
</dbReference>
<organism evidence="15 16">
    <name type="scientific">Aeromicrobium fastidiosum</name>
    <dbReference type="NCBI Taxonomy" id="52699"/>
    <lineage>
        <taxon>Bacteria</taxon>
        <taxon>Bacillati</taxon>
        <taxon>Actinomycetota</taxon>
        <taxon>Actinomycetes</taxon>
        <taxon>Propionibacteriales</taxon>
        <taxon>Nocardioidaceae</taxon>
        <taxon>Aeromicrobium</taxon>
    </lineage>
</organism>
<dbReference type="Gene3D" id="3.40.50.800">
    <property type="entry name" value="Anticodon-binding domain"/>
    <property type="match status" value="1"/>
</dbReference>
<feature type="binding site" evidence="12">
    <location>
        <position position="110"/>
    </location>
    <ligand>
        <name>L-histidine</name>
        <dbReference type="ChEBI" id="CHEBI:57595"/>
    </ligand>
</feature>
<feature type="binding site" evidence="12">
    <location>
        <position position="124"/>
    </location>
    <ligand>
        <name>L-histidine</name>
        <dbReference type="ChEBI" id="CHEBI:57595"/>
    </ligand>
</feature>
<evidence type="ECO:0000256" key="10">
    <source>
        <dbReference type="ARBA" id="ARBA00047639"/>
    </source>
</evidence>
<evidence type="ECO:0000256" key="7">
    <source>
        <dbReference type="ARBA" id="ARBA00022840"/>
    </source>
</evidence>
<keyword evidence="5" id="KW-0963">Cytoplasm</keyword>
<keyword evidence="16" id="KW-1185">Reference proteome</keyword>
<evidence type="ECO:0000256" key="4">
    <source>
        <dbReference type="ARBA" id="ARBA00017399"/>
    </source>
</evidence>
<evidence type="ECO:0000256" key="1">
    <source>
        <dbReference type="ARBA" id="ARBA00008226"/>
    </source>
</evidence>
<keyword evidence="15" id="KW-0436">Ligase</keyword>
<comment type="subunit">
    <text evidence="2">Homodimer.</text>
</comment>
<proteinExistence type="inferred from homology"/>
<dbReference type="GO" id="GO:0005524">
    <property type="term" value="F:ATP binding"/>
    <property type="evidence" value="ECO:0007669"/>
    <property type="project" value="UniProtKB-KW"/>
</dbReference>
<dbReference type="InterPro" id="IPR036621">
    <property type="entry name" value="Anticodon-bd_dom_sf"/>
</dbReference>
<keyword evidence="9" id="KW-0030">Aminoacyl-tRNA synthetase</keyword>
<dbReference type="InterPro" id="IPR004516">
    <property type="entry name" value="HisRS/HisZ"/>
</dbReference>
<dbReference type="EC" id="6.1.1.21" evidence="3 11"/>
<dbReference type="Pfam" id="PF13393">
    <property type="entry name" value="tRNA-synt_His"/>
    <property type="match status" value="1"/>
</dbReference>
<dbReference type="InterPro" id="IPR004154">
    <property type="entry name" value="Anticodon-bd"/>
</dbReference>
<feature type="region of interest" description="Disordered" evidence="13">
    <location>
        <begin position="403"/>
        <end position="433"/>
    </location>
</feature>
<keyword evidence="8" id="KW-0648">Protein biosynthesis</keyword>
<evidence type="ECO:0000256" key="2">
    <source>
        <dbReference type="ARBA" id="ARBA00011738"/>
    </source>
</evidence>
<comment type="similarity">
    <text evidence="1">Belongs to the class-II aminoacyl-tRNA synthetase family.</text>
</comment>
<dbReference type="PIRSF" id="PIRSF001549">
    <property type="entry name" value="His-tRNA_synth"/>
    <property type="match status" value="1"/>
</dbReference>
<evidence type="ECO:0000313" key="15">
    <source>
        <dbReference type="EMBL" id="KAA1376154.1"/>
    </source>
</evidence>
<comment type="catalytic activity">
    <reaction evidence="10">
        <text>tRNA(His) + L-histidine + ATP = L-histidyl-tRNA(His) + AMP + diphosphate + H(+)</text>
        <dbReference type="Rhea" id="RHEA:17313"/>
        <dbReference type="Rhea" id="RHEA-COMP:9665"/>
        <dbReference type="Rhea" id="RHEA-COMP:9689"/>
        <dbReference type="ChEBI" id="CHEBI:15378"/>
        <dbReference type="ChEBI" id="CHEBI:30616"/>
        <dbReference type="ChEBI" id="CHEBI:33019"/>
        <dbReference type="ChEBI" id="CHEBI:57595"/>
        <dbReference type="ChEBI" id="CHEBI:78442"/>
        <dbReference type="ChEBI" id="CHEBI:78527"/>
        <dbReference type="ChEBI" id="CHEBI:456215"/>
        <dbReference type="EC" id="6.1.1.21"/>
    </reaction>
</comment>
<feature type="domain" description="Aminoacyl-transfer RNA synthetases class-II family profile" evidence="14">
    <location>
        <begin position="18"/>
        <end position="338"/>
    </location>
</feature>
<feature type="binding site" evidence="12">
    <location>
        <position position="128"/>
    </location>
    <ligand>
        <name>L-histidine</name>
        <dbReference type="ChEBI" id="CHEBI:57595"/>
    </ligand>
</feature>
<dbReference type="Gene3D" id="3.30.930.10">
    <property type="entry name" value="Bira Bifunctional Protein, Domain 2"/>
    <property type="match status" value="1"/>
</dbReference>
<dbReference type="Proteomes" id="UP001515100">
    <property type="component" value="Unassembled WGS sequence"/>
</dbReference>
<evidence type="ECO:0000256" key="12">
    <source>
        <dbReference type="PIRSR" id="PIRSR001549-1"/>
    </source>
</evidence>